<dbReference type="InterPro" id="IPR018028">
    <property type="entry name" value="Catalase"/>
</dbReference>
<dbReference type="SUPFAM" id="SSF56634">
    <property type="entry name" value="Heme-dependent catalase-like"/>
    <property type="match status" value="1"/>
</dbReference>
<dbReference type="InterPro" id="IPR020835">
    <property type="entry name" value="Catalase_sf"/>
</dbReference>
<dbReference type="SMART" id="SM01060">
    <property type="entry name" value="Catalase"/>
    <property type="match status" value="1"/>
</dbReference>
<dbReference type="PRINTS" id="PR00067">
    <property type="entry name" value="CATALASE"/>
</dbReference>
<dbReference type="Gene3D" id="1.10.510.10">
    <property type="entry name" value="Transferase(Phosphotransferase) domain 1"/>
    <property type="match status" value="1"/>
</dbReference>
<dbReference type="Pfam" id="PF00199">
    <property type="entry name" value="Catalase"/>
    <property type="match status" value="1"/>
</dbReference>
<evidence type="ECO:0000313" key="5">
    <source>
        <dbReference type="EMBL" id="KAK9109430.1"/>
    </source>
</evidence>
<dbReference type="GO" id="GO:0005524">
    <property type="term" value="F:ATP binding"/>
    <property type="evidence" value="ECO:0007669"/>
    <property type="project" value="InterPro"/>
</dbReference>
<keyword evidence="6" id="KW-1185">Reference proteome</keyword>
<dbReference type="GO" id="GO:0004096">
    <property type="term" value="F:catalase activity"/>
    <property type="evidence" value="ECO:0007669"/>
    <property type="project" value="UniProtKB-EC"/>
</dbReference>
<feature type="domain" description="Catalase core" evidence="4">
    <location>
        <begin position="30"/>
        <end position="360"/>
    </location>
</feature>
<dbReference type="Proteomes" id="UP001417504">
    <property type="component" value="Unassembled WGS sequence"/>
</dbReference>
<evidence type="ECO:0000256" key="1">
    <source>
        <dbReference type="ARBA" id="ARBA00001971"/>
    </source>
</evidence>
<dbReference type="GO" id="GO:0005777">
    <property type="term" value="C:peroxisome"/>
    <property type="evidence" value="ECO:0007669"/>
    <property type="project" value="TreeGrafter"/>
</dbReference>
<dbReference type="GO" id="GO:0020037">
    <property type="term" value="F:heme binding"/>
    <property type="evidence" value="ECO:0007669"/>
    <property type="project" value="InterPro"/>
</dbReference>
<dbReference type="PROSITE" id="PS51402">
    <property type="entry name" value="CATALASE_3"/>
    <property type="match status" value="1"/>
</dbReference>
<dbReference type="InterPro" id="IPR011009">
    <property type="entry name" value="Kinase-like_dom_sf"/>
</dbReference>
<dbReference type="Gene3D" id="2.40.180.10">
    <property type="entry name" value="Catalase core domain"/>
    <property type="match status" value="2"/>
</dbReference>
<comment type="caution">
    <text evidence="5">The sequence shown here is derived from an EMBL/GenBank/DDBJ whole genome shotgun (WGS) entry which is preliminary data.</text>
</comment>
<dbReference type="GO" id="GO:0004672">
    <property type="term" value="F:protein kinase activity"/>
    <property type="evidence" value="ECO:0007669"/>
    <property type="project" value="InterPro"/>
</dbReference>
<evidence type="ECO:0000256" key="3">
    <source>
        <dbReference type="SAM" id="MobiDB-lite"/>
    </source>
</evidence>
<evidence type="ECO:0000259" key="4">
    <source>
        <dbReference type="SMART" id="SM01060"/>
    </source>
</evidence>
<dbReference type="EMBL" id="JBBNAE010000007">
    <property type="protein sequence ID" value="KAK9109430.1"/>
    <property type="molecule type" value="Genomic_DNA"/>
</dbReference>
<dbReference type="EC" id="1.11.1.6" evidence="2"/>
<accession>A0AAP0I6A2</accession>
<dbReference type="PANTHER" id="PTHR11465:SF23">
    <property type="entry name" value="CATALASE-2"/>
    <property type="match status" value="1"/>
</dbReference>
<protein>
    <recommendedName>
        <fullName evidence="2">catalase</fullName>
        <ecNumber evidence="2">1.11.1.6</ecNumber>
    </recommendedName>
</protein>
<dbReference type="GO" id="GO:0005886">
    <property type="term" value="C:plasma membrane"/>
    <property type="evidence" value="ECO:0007669"/>
    <property type="project" value="TreeGrafter"/>
</dbReference>
<dbReference type="Pfam" id="PF00069">
    <property type="entry name" value="Pkinase"/>
    <property type="match status" value="1"/>
</dbReference>
<dbReference type="AlphaFoldDB" id="A0AAP0I6A2"/>
<sequence>MVETTEVLEEQEGVDWLRDFPQFEPADLEFSDWEADARDNEFALDYHLVEKLANFDRERIPERVVHARVASAKGFFEVTHDISRLSCADFLRAPGVQTPLIVRFSTVIHERGSPKLSGILEGNFDLVGNNFPVFFIRDGMKFPDMVHALKPNPKSHIQENWRVLDFFSHHPESLHMFTFLFDDIGIPQDYRHMDGSGVNTYTLINKAGKAHYDLYDSIAAGNYPEWKLFIQIIDLDHEDKFNFDPLDVTKTWPEDILPLMPVGRMVLNKNVDNFFAENEQLAFCPGVIVPSVYYSDDKLLQTRVFSYSDIQRHRLGPNYLLLPANAPKCAHHNNHHEGFMNFMHRDEEVNYFPSRFDPVRHAETYPIPPNICRGKREKYISSLARALIYCHGKHVIHRDIKSENLLIGAQEKPDIKHLINQEVQTVMSPRSLDADYRQDRFIQQWVEALSDPRVTHEIRSIWGVVAICALRGKGVVAVRVLEDPDQLQEAVTWEETGNTVGLRGGRRGRRPQTASYRKSKESTRVTNASDVAEVHDETSAVNASVTATAGKEIEVHKSQVTTAETSSSDSIEEEQDESHEQEVDGEEAEQSK</sequence>
<gene>
    <name evidence="5" type="ORF">Sjap_017490</name>
</gene>
<name>A0AAP0I6A2_9MAGN</name>
<proteinExistence type="predicted"/>
<dbReference type="InterPro" id="IPR000719">
    <property type="entry name" value="Prot_kinase_dom"/>
</dbReference>
<reference evidence="5 6" key="1">
    <citation type="submission" date="2024-01" db="EMBL/GenBank/DDBJ databases">
        <title>Genome assemblies of Stephania.</title>
        <authorList>
            <person name="Yang L."/>
        </authorList>
    </citation>
    <scope>NUCLEOTIDE SEQUENCE [LARGE SCALE GENOMIC DNA]</scope>
    <source>
        <strain evidence="5">QJT</strain>
        <tissue evidence="5">Leaf</tissue>
    </source>
</reference>
<dbReference type="GO" id="GO:0042744">
    <property type="term" value="P:hydrogen peroxide catabolic process"/>
    <property type="evidence" value="ECO:0007669"/>
    <property type="project" value="TreeGrafter"/>
</dbReference>
<dbReference type="PANTHER" id="PTHR11465">
    <property type="entry name" value="CATALASE"/>
    <property type="match status" value="1"/>
</dbReference>
<evidence type="ECO:0000313" key="6">
    <source>
        <dbReference type="Proteomes" id="UP001417504"/>
    </source>
</evidence>
<dbReference type="GO" id="GO:0042542">
    <property type="term" value="P:response to hydrogen peroxide"/>
    <property type="evidence" value="ECO:0007669"/>
    <property type="project" value="TreeGrafter"/>
</dbReference>
<dbReference type="SUPFAM" id="SSF56112">
    <property type="entry name" value="Protein kinase-like (PK-like)"/>
    <property type="match status" value="1"/>
</dbReference>
<evidence type="ECO:0000256" key="2">
    <source>
        <dbReference type="ARBA" id="ARBA00012314"/>
    </source>
</evidence>
<organism evidence="5 6">
    <name type="scientific">Stephania japonica</name>
    <dbReference type="NCBI Taxonomy" id="461633"/>
    <lineage>
        <taxon>Eukaryota</taxon>
        <taxon>Viridiplantae</taxon>
        <taxon>Streptophyta</taxon>
        <taxon>Embryophyta</taxon>
        <taxon>Tracheophyta</taxon>
        <taxon>Spermatophyta</taxon>
        <taxon>Magnoliopsida</taxon>
        <taxon>Ranunculales</taxon>
        <taxon>Menispermaceae</taxon>
        <taxon>Menispermoideae</taxon>
        <taxon>Cissampelideae</taxon>
        <taxon>Stephania</taxon>
    </lineage>
</organism>
<feature type="region of interest" description="Disordered" evidence="3">
    <location>
        <begin position="552"/>
        <end position="592"/>
    </location>
</feature>
<feature type="region of interest" description="Disordered" evidence="3">
    <location>
        <begin position="498"/>
        <end position="529"/>
    </location>
</feature>
<feature type="compositionally biased region" description="Acidic residues" evidence="3">
    <location>
        <begin position="570"/>
        <end position="592"/>
    </location>
</feature>
<dbReference type="InterPro" id="IPR011614">
    <property type="entry name" value="Catalase_core"/>
</dbReference>
<comment type="cofactor">
    <cofactor evidence="1">
        <name>heme</name>
        <dbReference type="ChEBI" id="CHEBI:30413"/>
    </cofactor>
</comment>